<dbReference type="AlphaFoldDB" id="A0A382B5L4"/>
<name>A0A382B5L4_9ZZZZ</name>
<dbReference type="EMBL" id="UINC01028253">
    <property type="protein sequence ID" value="SVB08904.1"/>
    <property type="molecule type" value="Genomic_DNA"/>
</dbReference>
<dbReference type="SUPFAM" id="SSF54523">
    <property type="entry name" value="Pili subunits"/>
    <property type="match status" value="1"/>
</dbReference>
<sequence length="276" mass="30724">MKTKLDRNGFTLIELLVVIAIIAILAALLLPALAKAKQSAVKTHCASNMKQWGIGTMMYGGDNNDYFPDNTIKGNKPGWAGQHTSWVSEITARFWKKYIMPQKFDSKKKKKDRGHVIFCPSDEWHREADLWRNSANQYPILTGYFWLPHRDLGSWGYNINGLEAKASKGIAGWHSRKKINQAVFPGTPSQIPTLIDRIQGFGSFGGGKLRMTSWYTDSGGKSIPTANHPTGPKGEPPGGNFLMTDGHVEWFKLQQVELGSNGGSWQCIYKAPQGDQ</sequence>
<reference evidence="2" key="1">
    <citation type="submission" date="2018-05" db="EMBL/GenBank/DDBJ databases">
        <authorList>
            <person name="Lanie J.A."/>
            <person name="Ng W.-L."/>
            <person name="Kazmierczak K.M."/>
            <person name="Andrzejewski T.M."/>
            <person name="Davidsen T.M."/>
            <person name="Wayne K.J."/>
            <person name="Tettelin H."/>
            <person name="Glass J.I."/>
            <person name="Rusch D."/>
            <person name="Podicherti R."/>
            <person name="Tsui H.-C.T."/>
            <person name="Winkler M.E."/>
        </authorList>
    </citation>
    <scope>NUCLEOTIDE SEQUENCE</scope>
</reference>
<gene>
    <name evidence="2" type="ORF">METZ01_LOCUS161758</name>
</gene>
<evidence type="ECO:0000313" key="2">
    <source>
        <dbReference type="EMBL" id="SVB08904.1"/>
    </source>
</evidence>
<evidence type="ECO:0000256" key="1">
    <source>
        <dbReference type="SAM" id="MobiDB-lite"/>
    </source>
</evidence>
<protein>
    <recommendedName>
        <fullName evidence="3">Type II secretion system protein GspG C-terminal domain-containing protein</fullName>
    </recommendedName>
</protein>
<evidence type="ECO:0008006" key="3">
    <source>
        <dbReference type="Google" id="ProtNLM"/>
    </source>
</evidence>
<dbReference type="InterPro" id="IPR045584">
    <property type="entry name" value="Pilin-like"/>
</dbReference>
<feature type="region of interest" description="Disordered" evidence="1">
    <location>
        <begin position="220"/>
        <end position="241"/>
    </location>
</feature>
<organism evidence="2">
    <name type="scientific">marine metagenome</name>
    <dbReference type="NCBI Taxonomy" id="408172"/>
    <lineage>
        <taxon>unclassified sequences</taxon>
        <taxon>metagenomes</taxon>
        <taxon>ecological metagenomes</taxon>
    </lineage>
</organism>
<proteinExistence type="predicted"/>
<dbReference type="Gene3D" id="3.30.700.10">
    <property type="entry name" value="Glycoprotein, Type 4 Pilin"/>
    <property type="match status" value="1"/>
</dbReference>
<dbReference type="PANTHER" id="PTHR30093">
    <property type="entry name" value="GENERAL SECRETION PATHWAY PROTEIN G"/>
    <property type="match status" value="1"/>
</dbReference>
<dbReference type="NCBIfam" id="TIGR02532">
    <property type="entry name" value="IV_pilin_GFxxxE"/>
    <property type="match status" value="1"/>
</dbReference>
<dbReference type="InterPro" id="IPR012902">
    <property type="entry name" value="N_methyl_site"/>
</dbReference>
<accession>A0A382B5L4</accession>
<dbReference type="Pfam" id="PF07963">
    <property type="entry name" value="N_methyl"/>
    <property type="match status" value="1"/>
</dbReference>